<feature type="transmembrane region" description="Helical" evidence="1">
    <location>
        <begin position="246"/>
        <end position="266"/>
    </location>
</feature>
<organism evidence="3 4">
    <name type="scientific">Hohenbuehelia grisea</name>
    <dbReference type="NCBI Taxonomy" id="104357"/>
    <lineage>
        <taxon>Eukaryota</taxon>
        <taxon>Fungi</taxon>
        <taxon>Dikarya</taxon>
        <taxon>Basidiomycota</taxon>
        <taxon>Agaricomycotina</taxon>
        <taxon>Agaricomycetes</taxon>
        <taxon>Agaricomycetidae</taxon>
        <taxon>Agaricales</taxon>
        <taxon>Pleurotineae</taxon>
        <taxon>Pleurotaceae</taxon>
        <taxon>Hohenbuehelia</taxon>
    </lineage>
</organism>
<keyword evidence="1" id="KW-1133">Transmembrane helix</keyword>
<keyword evidence="4" id="KW-1185">Reference proteome</keyword>
<feature type="transmembrane region" description="Helical" evidence="1">
    <location>
        <begin position="221"/>
        <end position="240"/>
    </location>
</feature>
<feature type="transmembrane region" description="Helical" evidence="1">
    <location>
        <begin position="136"/>
        <end position="157"/>
    </location>
</feature>
<proteinExistence type="predicted"/>
<sequence length="330" mass="36472">MTLFPWSSSVVYLADPIPTPVEAAAGAQAVNRSSVAALCFLVWDICITMQDEVQLMWFKPLSLTKILYFYVRYVPMLVQASLLVVGTELSPQFNFTFHDCFIWQVFQGVASVTIIAAVDFILILRVYALYHARPNFRIVVGILFIVELVCMVVGLVLALPGVRYDDICAVTGVPSSLLVYAFGSILFQIFLFGLTAYQFFVAVRSGWGNVPLIELLMRDGTWAFGLLFAVVVAESCLYALSNHAYAGVLFGWLLTTFSFVGYHVLLNLQRLPRGNSNSQATTSRTRSGLQFSTLPWSDPESDFVGSLELSPLSSTVVTSSSSRTPHLHMA</sequence>
<keyword evidence="1" id="KW-0472">Membrane</keyword>
<feature type="transmembrane region" description="Helical" evidence="1">
    <location>
        <begin position="101"/>
        <end position="124"/>
    </location>
</feature>
<feature type="transmembrane region" description="Helical" evidence="1">
    <location>
        <begin position="70"/>
        <end position="89"/>
    </location>
</feature>
<dbReference type="InterPro" id="IPR045340">
    <property type="entry name" value="DUF6533"/>
</dbReference>
<dbReference type="Proteomes" id="UP001556367">
    <property type="component" value="Unassembled WGS sequence"/>
</dbReference>
<feature type="domain" description="DUF6533" evidence="2">
    <location>
        <begin position="34"/>
        <end position="77"/>
    </location>
</feature>
<comment type="caution">
    <text evidence="3">The sequence shown here is derived from an EMBL/GenBank/DDBJ whole genome shotgun (WGS) entry which is preliminary data.</text>
</comment>
<dbReference type="EMBL" id="JASNQZ010000006">
    <property type="protein sequence ID" value="KAL0955992.1"/>
    <property type="molecule type" value="Genomic_DNA"/>
</dbReference>
<evidence type="ECO:0000256" key="1">
    <source>
        <dbReference type="SAM" id="Phobius"/>
    </source>
</evidence>
<name>A0ABR3JJW9_9AGAR</name>
<reference evidence="4" key="1">
    <citation type="submission" date="2024-06" db="EMBL/GenBank/DDBJ databases">
        <title>Multi-omics analyses provide insights into the biosynthesis of the anticancer antibiotic pleurotin in Hohenbuehelia grisea.</title>
        <authorList>
            <person name="Weaver J.A."/>
            <person name="Alberti F."/>
        </authorList>
    </citation>
    <scope>NUCLEOTIDE SEQUENCE [LARGE SCALE GENOMIC DNA]</scope>
    <source>
        <strain evidence="4">T-177</strain>
    </source>
</reference>
<keyword evidence="1" id="KW-0812">Transmembrane</keyword>
<accession>A0ABR3JJW9</accession>
<dbReference type="Pfam" id="PF20151">
    <property type="entry name" value="DUF6533"/>
    <property type="match status" value="1"/>
</dbReference>
<evidence type="ECO:0000313" key="4">
    <source>
        <dbReference type="Proteomes" id="UP001556367"/>
    </source>
</evidence>
<protein>
    <recommendedName>
        <fullName evidence="2">DUF6533 domain-containing protein</fullName>
    </recommendedName>
</protein>
<evidence type="ECO:0000313" key="3">
    <source>
        <dbReference type="EMBL" id="KAL0955992.1"/>
    </source>
</evidence>
<feature type="transmembrane region" description="Helical" evidence="1">
    <location>
        <begin position="177"/>
        <end position="200"/>
    </location>
</feature>
<evidence type="ECO:0000259" key="2">
    <source>
        <dbReference type="Pfam" id="PF20151"/>
    </source>
</evidence>
<gene>
    <name evidence="3" type="ORF">HGRIS_002169</name>
</gene>